<dbReference type="UniPathway" id="UPA00251">
    <property type="reaction ID" value="UER00323"/>
</dbReference>
<dbReference type="InterPro" id="IPR013785">
    <property type="entry name" value="Aldolase_TIM"/>
</dbReference>
<dbReference type="Gene3D" id="1.10.10.920">
    <property type="match status" value="1"/>
</dbReference>
<keyword evidence="6 14" id="KW-0963">Cytoplasm</keyword>
<dbReference type="Gene3D" id="3.20.20.70">
    <property type="entry name" value="Aldolase class I"/>
    <property type="match status" value="1"/>
</dbReference>
<feature type="binding site" evidence="15">
    <location>
        <position position="102"/>
    </location>
    <ligand>
        <name>S-adenosyl-L-methionine</name>
        <dbReference type="ChEBI" id="CHEBI:59789"/>
        <label>1</label>
    </ligand>
</feature>
<keyword evidence="8 14" id="KW-0479">Metal-binding</keyword>
<dbReference type="PROSITE" id="PS51918">
    <property type="entry name" value="RADICAL_SAM"/>
    <property type="match status" value="1"/>
</dbReference>
<dbReference type="EMBL" id="ARYL01000004">
    <property type="protein sequence ID" value="KDA03643.1"/>
    <property type="molecule type" value="Genomic_DNA"/>
</dbReference>
<accession>A0A059GAX8</accession>
<feature type="binding site" evidence="15">
    <location>
        <position position="199"/>
    </location>
    <ligand>
        <name>S-adenosyl-L-methionine</name>
        <dbReference type="ChEBI" id="CHEBI:59789"/>
        <label>2</label>
    </ligand>
</feature>
<comment type="cofactor">
    <cofactor evidence="14 16">
        <name>[4Fe-4S] cluster</name>
        <dbReference type="ChEBI" id="CHEBI:49883"/>
    </cofactor>
    <text evidence="14 16">Binds 1 [4Fe-4S] cluster. The cluster is coordinated with 3 cysteines and an exchangeable S-adenosyl-L-methionine.</text>
</comment>
<evidence type="ECO:0000256" key="16">
    <source>
        <dbReference type="PIRSR" id="PIRSR000167-2"/>
    </source>
</evidence>
<dbReference type="GO" id="GO:0004109">
    <property type="term" value="F:coproporphyrinogen oxidase activity"/>
    <property type="evidence" value="ECO:0007669"/>
    <property type="project" value="InterPro"/>
</dbReference>
<dbReference type="GO" id="GO:0006782">
    <property type="term" value="P:protoporphyrinogen IX biosynthetic process"/>
    <property type="evidence" value="ECO:0007669"/>
    <property type="project" value="UniProtKB-UniPathway"/>
</dbReference>
<evidence type="ECO:0000313" key="19">
    <source>
        <dbReference type="Proteomes" id="UP000024942"/>
    </source>
</evidence>
<reference evidence="18 19" key="1">
    <citation type="journal article" date="2014" name="Antonie Van Leeuwenhoek">
        <title>Hyphomonas beringensis sp. nov. and Hyphomonas chukchiensis sp. nov., isolated from surface seawater of the Bering Sea and Chukchi Sea.</title>
        <authorList>
            <person name="Li C."/>
            <person name="Lai Q."/>
            <person name="Li G."/>
            <person name="Dong C."/>
            <person name="Wang J."/>
            <person name="Liao Y."/>
            <person name="Shao Z."/>
        </authorList>
    </citation>
    <scope>NUCLEOTIDE SEQUENCE [LARGE SCALE GENOMIC DNA]</scope>
    <source>
        <strain evidence="18 19">SCH89</strain>
    </source>
</reference>
<comment type="subcellular location">
    <subcellularLocation>
        <location evidence="1 14">Cytoplasm</location>
    </subcellularLocation>
</comment>
<dbReference type="AlphaFoldDB" id="A0A059GAX8"/>
<dbReference type="SMART" id="SM00729">
    <property type="entry name" value="Elp3"/>
    <property type="match status" value="1"/>
</dbReference>
<keyword evidence="5 14" id="KW-0004">4Fe-4S</keyword>
<dbReference type="CDD" id="cd01335">
    <property type="entry name" value="Radical_SAM"/>
    <property type="match status" value="1"/>
</dbReference>
<proteinExistence type="inferred from homology"/>
<dbReference type="SFLD" id="SFLDS00029">
    <property type="entry name" value="Radical_SAM"/>
    <property type="match status" value="1"/>
</dbReference>
<comment type="subunit">
    <text evidence="4">Monomer.</text>
</comment>
<evidence type="ECO:0000256" key="12">
    <source>
        <dbReference type="ARBA" id="ARBA00023244"/>
    </source>
</evidence>
<feature type="binding site" evidence="15">
    <location>
        <position position="233"/>
    </location>
    <ligand>
        <name>S-adenosyl-L-methionine</name>
        <dbReference type="ChEBI" id="CHEBI:59789"/>
        <label>2</label>
    </ligand>
</feature>
<dbReference type="PATRIC" id="fig|1280953.3.peg.839"/>
<feature type="binding site" evidence="16">
    <location>
        <position position="51"/>
    </location>
    <ligand>
        <name>[4Fe-4S] cluster</name>
        <dbReference type="ChEBI" id="CHEBI:49883"/>
        <note>4Fe-4S-S-AdoMet</note>
    </ligand>
</feature>
<keyword evidence="9 14" id="KW-0560">Oxidoreductase</keyword>
<keyword evidence="10 14" id="KW-0408">Iron</keyword>
<dbReference type="NCBIfam" id="TIGR00538">
    <property type="entry name" value="hemN"/>
    <property type="match status" value="1"/>
</dbReference>
<organism evidence="18 19">
    <name type="scientific">Hyphomonas oceanitis SCH89</name>
    <dbReference type="NCBI Taxonomy" id="1280953"/>
    <lineage>
        <taxon>Bacteria</taxon>
        <taxon>Pseudomonadati</taxon>
        <taxon>Pseudomonadota</taxon>
        <taxon>Alphaproteobacteria</taxon>
        <taxon>Hyphomonadales</taxon>
        <taxon>Hyphomonadaceae</taxon>
        <taxon>Hyphomonas</taxon>
    </lineage>
</organism>
<comment type="catalytic activity">
    <reaction evidence="13 14">
        <text>coproporphyrinogen III + 2 S-adenosyl-L-methionine = protoporphyrinogen IX + 2 5'-deoxyadenosine + 2 L-methionine + 2 CO2</text>
        <dbReference type="Rhea" id="RHEA:15425"/>
        <dbReference type="ChEBI" id="CHEBI:16526"/>
        <dbReference type="ChEBI" id="CHEBI:17319"/>
        <dbReference type="ChEBI" id="CHEBI:57307"/>
        <dbReference type="ChEBI" id="CHEBI:57309"/>
        <dbReference type="ChEBI" id="CHEBI:57844"/>
        <dbReference type="ChEBI" id="CHEBI:59789"/>
        <dbReference type="EC" id="1.3.98.3"/>
    </reaction>
</comment>
<feature type="binding site" evidence="16">
    <location>
        <position position="55"/>
    </location>
    <ligand>
        <name>[4Fe-4S] cluster</name>
        <dbReference type="ChEBI" id="CHEBI:49883"/>
        <note>4Fe-4S-S-AdoMet</note>
    </ligand>
</feature>
<dbReference type="GO" id="GO:0046872">
    <property type="term" value="F:metal ion binding"/>
    <property type="evidence" value="ECO:0007669"/>
    <property type="project" value="UniProtKB-KW"/>
</dbReference>
<dbReference type="EC" id="1.3.98.3" evidence="14"/>
<feature type="binding site" evidence="15">
    <location>
        <position position="135"/>
    </location>
    <ligand>
        <name>S-adenosyl-L-methionine</name>
        <dbReference type="ChEBI" id="CHEBI:59789"/>
        <label>1</label>
    </ligand>
</feature>
<dbReference type="InterPro" id="IPR006638">
    <property type="entry name" value="Elp3/MiaA/NifB-like_rSAM"/>
</dbReference>
<feature type="binding site" evidence="15">
    <location>
        <position position="162"/>
    </location>
    <ligand>
        <name>S-adenosyl-L-methionine</name>
        <dbReference type="ChEBI" id="CHEBI:59789"/>
        <label>2</label>
    </ligand>
</feature>
<evidence type="ECO:0000313" key="18">
    <source>
        <dbReference type="EMBL" id="KDA03643.1"/>
    </source>
</evidence>
<comment type="pathway">
    <text evidence="2 14">Porphyrin-containing compound metabolism; protoporphyrin-IX biosynthesis; protoporphyrinogen-IX from coproporphyrinogen-III (AdoMet route): step 1/1.</text>
</comment>
<evidence type="ECO:0000256" key="6">
    <source>
        <dbReference type="ARBA" id="ARBA00022490"/>
    </source>
</evidence>
<feature type="binding site" evidence="15">
    <location>
        <position position="45"/>
    </location>
    <ligand>
        <name>S-adenosyl-L-methionine</name>
        <dbReference type="ChEBI" id="CHEBI:59789"/>
        <label>1</label>
    </ligand>
</feature>
<feature type="binding site" evidence="15">
    <location>
        <begin position="57"/>
        <end position="59"/>
    </location>
    <ligand>
        <name>S-adenosyl-L-methionine</name>
        <dbReference type="ChEBI" id="CHEBI:59789"/>
        <label>2</label>
    </ligand>
</feature>
<evidence type="ECO:0000256" key="3">
    <source>
        <dbReference type="ARBA" id="ARBA00005493"/>
    </source>
</evidence>
<dbReference type="STRING" id="1280953.HOC_04152"/>
<feature type="binding site" evidence="16">
    <location>
        <position position="58"/>
    </location>
    <ligand>
        <name>[4Fe-4S] cluster</name>
        <dbReference type="ChEBI" id="CHEBI:49883"/>
        <note>4Fe-4S-S-AdoMet</note>
    </ligand>
</feature>
<evidence type="ECO:0000256" key="9">
    <source>
        <dbReference type="ARBA" id="ARBA00023002"/>
    </source>
</evidence>
<dbReference type="GO" id="GO:0051539">
    <property type="term" value="F:4 iron, 4 sulfur cluster binding"/>
    <property type="evidence" value="ECO:0007669"/>
    <property type="project" value="UniProtKB-KW"/>
</dbReference>
<dbReference type="InterPro" id="IPR034505">
    <property type="entry name" value="Coproporphyrinogen-III_oxidase"/>
</dbReference>
<evidence type="ECO:0000256" key="13">
    <source>
        <dbReference type="ARBA" id="ARBA00048321"/>
    </source>
</evidence>
<name>A0A059GAX8_9PROT</name>
<evidence type="ECO:0000256" key="10">
    <source>
        <dbReference type="ARBA" id="ARBA00023004"/>
    </source>
</evidence>
<dbReference type="eggNOG" id="COG0635">
    <property type="taxonomic scope" value="Bacteria"/>
</dbReference>
<dbReference type="SUPFAM" id="SSF102114">
    <property type="entry name" value="Radical SAM enzymes"/>
    <property type="match status" value="1"/>
</dbReference>
<feature type="binding site" evidence="15">
    <location>
        <position position="174"/>
    </location>
    <ligand>
        <name>S-adenosyl-L-methionine</name>
        <dbReference type="ChEBI" id="CHEBI:59789"/>
        <label>2</label>
    </ligand>
</feature>
<evidence type="ECO:0000256" key="15">
    <source>
        <dbReference type="PIRSR" id="PIRSR000167-1"/>
    </source>
</evidence>
<keyword evidence="11 14" id="KW-0411">Iron-sulfur</keyword>
<dbReference type="Proteomes" id="UP000024942">
    <property type="component" value="Unassembled WGS sequence"/>
</dbReference>
<feature type="binding site" evidence="15">
    <location>
        <position position="319"/>
    </location>
    <ligand>
        <name>S-adenosyl-L-methionine</name>
        <dbReference type="ChEBI" id="CHEBI:59789"/>
        <label>1</label>
    </ligand>
</feature>
<feature type="domain" description="Radical SAM core" evidence="17">
    <location>
        <begin position="36"/>
        <end position="278"/>
    </location>
</feature>
<evidence type="ECO:0000256" key="11">
    <source>
        <dbReference type="ARBA" id="ARBA00023014"/>
    </source>
</evidence>
<evidence type="ECO:0000256" key="14">
    <source>
        <dbReference type="PIRNR" id="PIRNR000167"/>
    </source>
</evidence>
<sequence length="444" mass="47924">MTFAQRPVPRYTSYPTAADFAPAVGAGEARTWAGGVRPGSAISVYAHIPFCDKLCWYCGCATTVPNGYDRIAAYVETLHAEIDLWADAMGPHGGLAHLHFGGGSPNSLRPEDMTSLIGHIGQRFAMRADAEIAMELDPRVLSEAQVEAMAGAGVNRVSLGVQTLNLDVQKAINRVQPRAQVERVIARLNAAGITKHNMDLMYGLPGQTVADVEEAAAFAVLQGTSRISVFGYAHVPWFAKHQAAIREDTLPDIEARFEQAEAATAILLDAGYVPIGLDHFAREDDSLAIAAKSGQLRRNFQGYTDDPCDTLVGLGTSSISQFAEGYVQNLKDRNAWRDSIKAGRLPSERGVVLKDDDRLRARAIERLMCDLRVDVAEVCGEMGAAPDALNDALETARFLVPAGLCTVKDGVVTVPLSARVMLRTVAQSFDGRFKPAPRRHAKAV</sequence>
<dbReference type="PIRSF" id="PIRSF000167">
    <property type="entry name" value="HemN"/>
    <property type="match status" value="1"/>
</dbReference>
<evidence type="ECO:0000256" key="4">
    <source>
        <dbReference type="ARBA" id="ARBA00011245"/>
    </source>
</evidence>
<evidence type="ECO:0000256" key="7">
    <source>
        <dbReference type="ARBA" id="ARBA00022691"/>
    </source>
</evidence>
<evidence type="ECO:0000256" key="2">
    <source>
        <dbReference type="ARBA" id="ARBA00004785"/>
    </source>
</evidence>
<dbReference type="PANTHER" id="PTHR13932">
    <property type="entry name" value="COPROPORPHYRINIGEN III OXIDASE"/>
    <property type="match status" value="1"/>
</dbReference>
<dbReference type="Pfam" id="PF04055">
    <property type="entry name" value="Radical_SAM"/>
    <property type="match status" value="1"/>
</dbReference>
<comment type="caution">
    <text evidence="18">The sequence shown here is derived from an EMBL/GenBank/DDBJ whole genome shotgun (WGS) entry which is preliminary data.</text>
</comment>
<dbReference type="SFLD" id="SFLDG01065">
    <property type="entry name" value="anaerobic_coproporphyrinogen-I"/>
    <property type="match status" value="1"/>
</dbReference>
<evidence type="ECO:0000256" key="8">
    <source>
        <dbReference type="ARBA" id="ARBA00022723"/>
    </source>
</evidence>
<dbReference type="InterPro" id="IPR004558">
    <property type="entry name" value="Coprogen_oxidase_HemN"/>
</dbReference>
<dbReference type="PANTHER" id="PTHR13932:SF6">
    <property type="entry name" value="OXYGEN-INDEPENDENT COPROPORPHYRINOGEN III OXIDASE"/>
    <property type="match status" value="1"/>
</dbReference>
<keyword evidence="12 14" id="KW-0627">Porphyrin biosynthesis</keyword>
<dbReference type="GO" id="GO:0051989">
    <property type="term" value="F:coproporphyrinogen dehydrogenase activity"/>
    <property type="evidence" value="ECO:0007669"/>
    <property type="project" value="UniProtKB-EC"/>
</dbReference>
<protein>
    <recommendedName>
        <fullName evidence="14">Coproporphyrinogen-III oxidase</fullName>
        <ecNumber evidence="14">1.3.98.3</ecNumber>
    </recommendedName>
</protein>
<keyword evidence="7 14" id="KW-0949">S-adenosyl-L-methionine</keyword>
<comment type="similarity">
    <text evidence="3 14">Belongs to the anaerobic coproporphyrinogen-III oxidase family.</text>
</comment>
<evidence type="ECO:0000256" key="1">
    <source>
        <dbReference type="ARBA" id="ARBA00004496"/>
    </source>
</evidence>
<dbReference type="InterPro" id="IPR007197">
    <property type="entry name" value="rSAM"/>
</dbReference>
<evidence type="ECO:0000259" key="17">
    <source>
        <dbReference type="PROSITE" id="PS51918"/>
    </source>
</evidence>
<dbReference type="GO" id="GO:0005737">
    <property type="term" value="C:cytoplasm"/>
    <property type="evidence" value="ECO:0007669"/>
    <property type="project" value="UniProtKB-SubCell"/>
</dbReference>
<evidence type="ECO:0000256" key="5">
    <source>
        <dbReference type="ARBA" id="ARBA00022485"/>
    </source>
</evidence>
<dbReference type="InterPro" id="IPR058240">
    <property type="entry name" value="rSAM_sf"/>
</dbReference>
<keyword evidence="19" id="KW-1185">Reference proteome</keyword>
<gene>
    <name evidence="18" type="ORF">HOC_04152</name>
</gene>